<comment type="caution">
    <text evidence="6">The sequence shown here is derived from an EMBL/GenBank/DDBJ whole genome shotgun (WGS) entry which is preliminary data.</text>
</comment>
<evidence type="ECO:0000256" key="3">
    <source>
        <dbReference type="ARBA" id="ARBA00022833"/>
    </source>
</evidence>
<dbReference type="EMBL" id="JANBOJ010000122">
    <property type="protein sequence ID" value="KAJ1722241.1"/>
    <property type="molecule type" value="Genomic_DNA"/>
</dbReference>
<gene>
    <name evidence="6" type="ORF">LPJ53_003314</name>
</gene>
<dbReference type="InterPro" id="IPR039058">
    <property type="entry name" value="Yippee_fam"/>
</dbReference>
<reference evidence="6" key="1">
    <citation type="submission" date="2022-07" db="EMBL/GenBank/DDBJ databases">
        <title>Phylogenomic reconstructions and comparative analyses of Kickxellomycotina fungi.</title>
        <authorList>
            <person name="Reynolds N.K."/>
            <person name="Stajich J.E."/>
            <person name="Barry K."/>
            <person name="Grigoriev I.V."/>
            <person name="Crous P."/>
            <person name="Smith M.E."/>
        </authorList>
    </citation>
    <scope>NUCLEOTIDE SEQUENCE</scope>
    <source>
        <strain evidence="6">NBRC 32514</strain>
    </source>
</reference>
<organism evidence="6 7">
    <name type="scientific">Coemansia erecta</name>
    <dbReference type="NCBI Taxonomy" id="147472"/>
    <lineage>
        <taxon>Eukaryota</taxon>
        <taxon>Fungi</taxon>
        <taxon>Fungi incertae sedis</taxon>
        <taxon>Zoopagomycota</taxon>
        <taxon>Kickxellomycotina</taxon>
        <taxon>Kickxellomycetes</taxon>
        <taxon>Kickxellales</taxon>
        <taxon>Kickxellaceae</taxon>
        <taxon>Coemansia</taxon>
    </lineage>
</organism>
<evidence type="ECO:0000256" key="2">
    <source>
        <dbReference type="ARBA" id="ARBA00022723"/>
    </source>
</evidence>
<dbReference type="AlphaFoldDB" id="A0A9W7XZI2"/>
<protein>
    <recommendedName>
        <fullName evidence="4">Protein yippee-like</fullName>
    </recommendedName>
</protein>
<dbReference type="PROSITE" id="PS51792">
    <property type="entry name" value="YIPPEE"/>
    <property type="match status" value="1"/>
</dbReference>
<evidence type="ECO:0000256" key="1">
    <source>
        <dbReference type="ARBA" id="ARBA00005613"/>
    </source>
</evidence>
<feature type="domain" description="Yippee" evidence="5">
    <location>
        <begin position="13"/>
        <end position="110"/>
    </location>
</feature>
<evidence type="ECO:0000313" key="6">
    <source>
        <dbReference type="EMBL" id="KAJ1722241.1"/>
    </source>
</evidence>
<evidence type="ECO:0000313" key="7">
    <source>
        <dbReference type="Proteomes" id="UP001149813"/>
    </source>
</evidence>
<comment type="similarity">
    <text evidence="1 4">Belongs to the yippee family.</text>
</comment>
<accession>A0A9W7XZI2</accession>
<dbReference type="Pfam" id="PF03226">
    <property type="entry name" value="Yippee-Mis18"/>
    <property type="match status" value="1"/>
</dbReference>
<keyword evidence="2" id="KW-0479">Metal-binding</keyword>
<dbReference type="InterPro" id="IPR004910">
    <property type="entry name" value="Yippee/Mis18/Cereblon"/>
</dbReference>
<dbReference type="OrthoDB" id="6407410at2759"/>
<name>A0A9W7XZI2_9FUNG</name>
<dbReference type="InterPro" id="IPR034751">
    <property type="entry name" value="Yippee"/>
</dbReference>
<dbReference type="GO" id="GO:0046872">
    <property type="term" value="F:metal ion binding"/>
    <property type="evidence" value="ECO:0007669"/>
    <property type="project" value="UniProtKB-KW"/>
</dbReference>
<keyword evidence="7" id="KW-1185">Reference proteome</keyword>
<keyword evidence="3" id="KW-0862">Zinc</keyword>
<evidence type="ECO:0000259" key="5">
    <source>
        <dbReference type="PROSITE" id="PS51792"/>
    </source>
</evidence>
<dbReference type="PANTHER" id="PTHR13848">
    <property type="entry name" value="PROTEIN YIPPEE-LIKE CG15309-RELATED"/>
    <property type="match status" value="1"/>
</dbReference>
<evidence type="ECO:0000256" key="4">
    <source>
        <dbReference type="RuleBase" id="RU110713"/>
    </source>
</evidence>
<dbReference type="Proteomes" id="UP001149813">
    <property type="component" value="Unassembled WGS sequence"/>
</dbReference>
<sequence length="114" mass="12926">MGYMLKEFLSAPSIYGCLQCQTHLARRDSVISRTFQGRLGRAYLTETVVNGRLGELEDRLLITGLHTVCNLYCRACGALIGWRYIRAHDKSQGYKEGKYVLEQSRIYAIDGGME</sequence>
<proteinExistence type="inferred from homology"/>